<name>M1W232_CLAP2</name>
<evidence type="ECO:0000313" key="4">
    <source>
        <dbReference type="Proteomes" id="UP000016801"/>
    </source>
</evidence>
<dbReference type="VEuPathDB" id="FungiDB:CPUR_05334"/>
<reference evidence="3 4" key="1">
    <citation type="journal article" date="2013" name="PLoS Genet.">
        <title>Plant-symbiotic fungi as chemical engineers: Multi-genome analysis of the Clavicipitaceae reveals dynamics of alkaloid loci.</title>
        <authorList>
            <person name="Schardl C.L."/>
            <person name="Young C.A."/>
            <person name="Hesse U."/>
            <person name="Amyotte S.G."/>
            <person name="Andreeva K."/>
            <person name="Calie P.J."/>
            <person name="Fleetwood D.J."/>
            <person name="Haws D.C."/>
            <person name="Moore N."/>
            <person name="Oeser B."/>
            <person name="Panaccione D.G."/>
            <person name="Schweri K.K."/>
            <person name="Voisey C.R."/>
            <person name="Farman M.L."/>
            <person name="Jaromczyk J.W."/>
            <person name="Roe B.A."/>
            <person name="O'Sullivan D.M."/>
            <person name="Scott B."/>
            <person name="Tudzynski P."/>
            <person name="An Z."/>
            <person name="Arnaoudova E.G."/>
            <person name="Bullock C.T."/>
            <person name="Charlton N.D."/>
            <person name="Chen L."/>
            <person name="Cox M."/>
            <person name="Dinkins R.D."/>
            <person name="Florea S."/>
            <person name="Glenn A.E."/>
            <person name="Gordon A."/>
            <person name="Gueldener U."/>
            <person name="Harris D.R."/>
            <person name="Hollin W."/>
            <person name="Jaromczyk J."/>
            <person name="Johnson R.D."/>
            <person name="Khan A.K."/>
            <person name="Leistner E."/>
            <person name="Leuchtmann A."/>
            <person name="Li C."/>
            <person name="Liu J."/>
            <person name="Liu J."/>
            <person name="Liu M."/>
            <person name="Mace W."/>
            <person name="Machado C."/>
            <person name="Nagabhyru P."/>
            <person name="Pan J."/>
            <person name="Schmid J."/>
            <person name="Sugawara K."/>
            <person name="Steiner U."/>
            <person name="Takach J.E."/>
            <person name="Tanaka E."/>
            <person name="Webb J.S."/>
            <person name="Wilson E.V."/>
            <person name="Wiseman J.L."/>
            <person name="Yoshida R."/>
            <person name="Zeng Z."/>
        </authorList>
    </citation>
    <scope>NUCLEOTIDE SEQUENCE [LARGE SCALE GENOMIC DNA]</scope>
    <source>
        <strain evidence="3 4">20.1</strain>
    </source>
</reference>
<dbReference type="CDD" id="cd14686">
    <property type="entry name" value="bZIP"/>
    <property type="match status" value="1"/>
</dbReference>
<dbReference type="EMBL" id="CAGA01000031">
    <property type="protein sequence ID" value="CCE31481.1"/>
    <property type="molecule type" value="Genomic_DNA"/>
</dbReference>
<sequence length="386" mass="43117">MPQPTRDIGIDMQGMYSPAQNNAISCGLSFPNISPPVSGFTQQQQQQQQQLYSQSNNGFQTPIPAFDTDSSNGFNSCRFLGFTFRDLKLQFGGADLADSRQAQMRALRRLEYLTENPPALPENTVEEMQPKKVFPDYVKLAPDASAAELEAAEKINNAIAQESLRIDRERNNEAAKRSRRLKNENLDNANQQLIQNALQIAWLEAQLSALGGCPEAFDSISPNIKKRLHDKIIDRRDRYYERRRKEKGKRETRKRSEQNRRRAAQKRELNERTIRQCIRADKSDKSAMRQRHVKLFQVGLATDAAAAASAAAVVGNEAAGDEIMLDEGVVLSPDEAAPKQRQGQPGQPGQGQDGEPSDGFSFAEDGALNESFILVGPENEWDNRLA</sequence>
<dbReference type="HOGENOM" id="CLU_715724_0_0_1"/>
<dbReference type="AlphaFoldDB" id="M1W232"/>
<evidence type="ECO:0000256" key="1">
    <source>
        <dbReference type="SAM" id="Coils"/>
    </source>
</evidence>
<accession>M1W232</accession>
<evidence type="ECO:0008006" key="5">
    <source>
        <dbReference type="Google" id="ProtNLM"/>
    </source>
</evidence>
<feature type="coiled-coil region" evidence="1">
    <location>
        <begin position="152"/>
        <end position="192"/>
    </location>
</feature>
<feature type="compositionally biased region" description="Basic residues" evidence="2">
    <location>
        <begin position="241"/>
        <end position="253"/>
    </location>
</feature>
<dbReference type="STRING" id="1111077.M1W232"/>
<keyword evidence="4" id="KW-1185">Reference proteome</keyword>
<keyword evidence="1" id="KW-0175">Coiled coil</keyword>
<organism evidence="3 4">
    <name type="scientific">Claviceps purpurea (strain 20.1)</name>
    <name type="common">Ergot fungus</name>
    <name type="synonym">Sphacelia segetum</name>
    <dbReference type="NCBI Taxonomy" id="1111077"/>
    <lineage>
        <taxon>Eukaryota</taxon>
        <taxon>Fungi</taxon>
        <taxon>Dikarya</taxon>
        <taxon>Ascomycota</taxon>
        <taxon>Pezizomycotina</taxon>
        <taxon>Sordariomycetes</taxon>
        <taxon>Hypocreomycetidae</taxon>
        <taxon>Hypocreales</taxon>
        <taxon>Clavicipitaceae</taxon>
        <taxon>Claviceps</taxon>
    </lineage>
</organism>
<feature type="region of interest" description="Disordered" evidence="2">
    <location>
        <begin position="330"/>
        <end position="363"/>
    </location>
</feature>
<gene>
    <name evidence="3" type="ORF">CPUR_05334</name>
</gene>
<dbReference type="OrthoDB" id="4847496at2759"/>
<dbReference type="Proteomes" id="UP000016801">
    <property type="component" value="Unassembled WGS sequence"/>
</dbReference>
<feature type="compositionally biased region" description="Basic and acidic residues" evidence="2">
    <location>
        <begin position="254"/>
        <end position="285"/>
    </location>
</feature>
<feature type="region of interest" description="Disordered" evidence="2">
    <location>
        <begin position="239"/>
        <end position="285"/>
    </location>
</feature>
<protein>
    <recommendedName>
        <fullName evidence="5">BZIP domain-containing protein</fullName>
    </recommendedName>
</protein>
<dbReference type="eggNOG" id="ENOG502T4CB">
    <property type="taxonomic scope" value="Eukaryota"/>
</dbReference>
<evidence type="ECO:0000313" key="3">
    <source>
        <dbReference type="EMBL" id="CCE31481.1"/>
    </source>
</evidence>
<comment type="caution">
    <text evidence="3">The sequence shown here is derived from an EMBL/GenBank/DDBJ whole genome shotgun (WGS) entry which is preliminary data.</text>
</comment>
<evidence type="ECO:0000256" key="2">
    <source>
        <dbReference type="SAM" id="MobiDB-lite"/>
    </source>
</evidence>
<proteinExistence type="predicted"/>